<dbReference type="PANTHER" id="PTHR20883">
    <property type="entry name" value="PHYTANOYL-COA DIOXYGENASE DOMAIN CONTAINING 1"/>
    <property type="match status" value="1"/>
</dbReference>
<sequence length="264" mass="29714">MKFTTCPTEAVDTLLEHGFAVVSGVFNVETLQLLRKECSLLSVQLSPENVNEVNSWSQDMVAEACFDGIIKQGCIVQPLSPSDISDLEFSNLAEYKKFRNFNCLHGNNYLSQKICQSVFENKKVREVLQMIFGDKYYLYNEQFIVKPPETESKGLTRFPLHRDSDPADCDSAYTSLWIALDDMTSSNGALHALSYGNQKEGKRDDLENLFIKAGDIVLLAHDMWHGSNPNTSRDVRRAYMMQFSQMPMIDSSTGKNVALAVPIS</sequence>
<organism evidence="2">
    <name type="scientific">Aplanochytrium stocchinoi</name>
    <dbReference type="NCBI Taxonomy" id="215587"/>
    <lineage>
        <taxon>Eukaryota</taxon>
        <taxon>Sar</taxon>
        <taxon>Stramenopiles</taxon>
        <taxon>Bigyra</taxon>
        <taxon>Labyrinthulomycetes</taxon>
        <taxon>Thraustochytrida</taxon>
        <taxon>Thraustochytriidae</taxon>
        <taxon>Aplanochytrium</taxon>
    </lineage>
</organism>
<evidence type="ECO:0000313" key="3">
    <source>
        <dbReference type="EMBL" id="CAE0433072.1"/>
    </source>
</evidence>
<dbReference type="AlphaFoldDB" id="A0A6S8AFH5"/>
<evidence type="ECO:0000256" key="1">
    <source>
        <dbReference type="ARBA" id="ARBA00001962"/>
    </source>
</evidence>
<dbReference type="SUPFAM" id="SSF51197">
    <property type="entry name" value="Clavaminate synthase-like"/>
    <property type="match status" value="1"/>
</dbReference>
<dbReference type="Pfam" id="PF05721">
    <property type="entry name" value="PhyH"/>
    <property type="match status" value="1"/>
</dbReference>
<gene>
    <name evidence="2" type="ORF">ASTO00021_LOCUS3386</name>
    <name evidence="3" type="ORF">ASTO00021_LOCUS3390</name>
</gene>
<dbReference type="PANTHER" id="PTHR20883:SF46">
    <property type="entry name" value="PHYTANOYL-COA HYDROXYLASE"/>
    <property type="match status" value="1"/>
</dbReference>
<comment type="cofactor">
    <cofactor evidence="1">
        <name>Fe cation</name>
        <dbReference type="ChEBI" id="CHEBI:24875"/>
    </cofactor>
</comment>
<evidence type="ECO:0000313" key="2">
    <source>
        <dbReference type="EMBL" id="CAE0433068.1"/>
    </source>
</evidence>
<accession>A0A6S8AFH5</accession>
<reference evidence="2" key="1">
    <citation type="submission" date="2021-01" db="EMBL/GenBank/DDBJ databases">
        <authorList>
            <person name="Corre E."/>
            <person name="Pelletier E."/>
            <person name="Niang G."/>
            <person name="Scheremetjew M."/>
            <person name="Finn R."/>
            <person name="Kale V."/>
            <person name="Holt S."/>
            <person name="Cochrane G."/>
            <person name="Meng A."/>
            <person name="Brown T."/>
            <person name="Cohen L."/>
        </authorList>
    </citation>
    <scope>NUCLEOTIDE SEQUENCE</scope>
    <source>
        <strain evidence="2">GSBS06</strain>
    </source>
</reference>
<proteinExistence type="predicted"/>
<dbReference type="Gene3D" id="2.60.120.620">
    <property type="entry name" value="q2cbj1_9rhob like domain"/>
    <property type="match status" value="1"/>
</dbReference>
<dbReference type="EMBL" id="HBIN01004773">
    <property type="protein sequence ID" value="CAE0433068.1"/>
    <property type="molecule type" value="Transcribed_RNA"/>
</dbReference>
<dbReference type="EMBL" id="HBIN01004777">
    <property type="protein sequence ID" value="CAE0433072.1"/>
    <property type="molecule type" value="Transcribed_RNA"/>
</dbReference>
<evidence type="ECO:0008006" key="4">
    <source>
        <dbReference type="Google" id="ProtNLM"/>
    </source>
</evidence>
<protein>
    <recommendedName>
        <fullName evidence="4">Fe2OG dioxygenase domain-containing protein</fullName>
    </recommendedName>
</protein>
<name>A0A6S8AFH5_9STRA</name>
<dbReference type="InterPro" id="IPR008775">
    <property type="entry name" value="Phytyl_CoA_dOase-like"/>
</dbReference>